<evidence type="ECO:0000313" key="2">
    <source>
        <dbReference type="EMBL" id="ODO05926.1"/>
    </source>
</evidence>
<proteinExistence type="predicted"/>
<keyword evidence="1" id="KW-1133">Transmembrane helix</keyword>
<dbReference type="Proteomes" id="UP000095149">
    <property type="component" value="Unassembled WGS sequence"/>
</dbReference>
<keyword evidence="1" id="KW-0812">Transmembrane</keyword>
<feature type="transmembrane region" description="Helical" evidence="1">
    <location>
        <begin position="91"/>
        <end position="112"/>
    </location>
</feature>
<evidence type="ECO:0000256" key="1">
    <source>
        <dbReference type="SAM" id="Phobius"/>
    </source>
</evidence>
<accession>A0A1E3JYR7</accession>
<dbReference type="EMBL" id="MEKH01000007">
    <property type="protein sequence ID" value="ODO05926.1"/>
    <property type="molecule type" value="Genomic_DNA"/>
</dbReference>
<reference evidence="2 3" key="1">
    <citation type="submission" date="2016-06" db="EMBL/GenBank/DDBJ databases">
        <title>Evolution of pathogenesis and genome organization in the Tremellales.</title>
        <authorList>
            <person name="Cuomo C."/>
            <person name="Litvintseva A."/>
            <person name="Heitman J."/>
            <person name="Chen Y."/>
            <person name="Sun S."/>
            <person name="Springer D."/>
            <person name="Dromer F."/>
            <person name="Young S."/>
            <person name="Zeng Q."/>
            <person name="Chapman S."/>
            <person name="Gujja S."/>
            <person name="Saif S."/>
            <person name="Birren B."/>
        </authorList>
    </citation>
    <scope>NUCLEOTIDE SEQUENCE [LARGE SCALE GENOMIC DNA]</scope>
    <source>
        <strain evidence="2 3">CBS 6273</strain>
    </source>
</reference>
<sequence>MSFAHQTLYELSQLTPGTPEWADKLNTFLSRKVPAHINARVATEVTTEVDRQLKEKGREEEEEEDESTPRWIRRVAGVRGHTFQSGRRSKAFPTVCGVWISFVADLLLLLILPSALSILFFLNVLDHILLSLLIIAGLVFLGFWRRSHRRSELEGEIDVLEELRRQGIFHQRLRLLWRARGLREIFPGLATLVVGLFASRAYGLVPDNWKDAFQKVVDDAADAAGSSFSPSLPLKGSSKAK</sequence>
<organism evidence="2 3">
    <name type="scientific">Cryptococcus amylolentus CBS 6273</name>
    <dbReference type="NCBI Taxonomy" id="1296118"/>
    <lineage>
        <taxon>Eukaryota</taxon>
        <taxon>Fungi</taxon>
        <taxon>Dikarya</taxon>
        <taxon>Basidiomycota</taxon>
        <taxon>Agaricomycotina</taxon>
        <taxon>Tremellomycetes</taxon>
        <taxon>Tremellales</taxon>
        <taxon>Cryptococcaceae</taxon>
        <taxon>Cryptococcus</taxon>
    </lineage>
</organism>
<dbReference type="AlphaFoldDB" id="A0A1E3JYR7"/>
<protein>
    <submittedName>
        <fullName evidence="2">Uncharacterized protein</fullName>
    </submittedName>
</protein>
<feature type="transmembrane region" description="Helical" evidence="1">
    <location>
        <begin position="185"/>
        <end position="205"/>
    </location>
</feature>
<name>A0A1E3JYR7_9TREE</name>
<gene>
    <name evidence="2" type="ORF">I350_04987</name>
</gene>
<comment type="caution">
    <text evidence="2">The sequence shown here is derived from an EMBL/GenBank/DDBJ whole genome shotgun (WGS) entry which is preliminary data.</text>
</comment>
<keyword evidence="1" id="KW-0472">Membrane</keyword>
<evidence type="ECO:0000313" key="3">
    <source>
        <dbReference type="Proteomes" id="UP000095149"/>
    </source>
</evidence>
<feature type="transmembrane region" description="Helical" evidence="1">
    <location>
        <begin position="118"/>
        <end position="144"/>
    </location>
</feature>